<keyword evidence="1" id="KW-1133">Transmembrane helix</keyword>
<evidence type="ECO:0000313" key="2">
    <source>
        <dbReference type="EMBL" id="KPN31578.1"/>
    </source>
</evidence>
<protein>
    <submittedName>
        <fullName evidence="2">Uncharacterized protein</fullName>
    </submittedName>
</protein>
<dbReference type="PATRIC" id="fig|699431.3.peg.2386"/>
<sequence>MLGLLQIGETLRPFLQAYELVGAALGLFIAYLAYRGYRRNDSRPMLYLAIGFGIILGLPLPVVAVSLLFPSLPAPVVQTVIQTLEIGGLLCIIYALRMEP</sequence>
<organism evidence="2 3">
    <name type="scientific">Halolamina pelagica</name>
    <dbReference type="NCBI Taxonomy" id="699431"/>
    <lineage>
        <taxon>Archaea</taxon>
        <taxon>Methanobacteriati</taxon>
        <taxon>Methanobacteriota</taxon>
        <taxon>Stenosarchaea group</taxon>
        <taxon>Halobacteria</taxon>
        <taxon>Halobacteriales</taxon>
        <taxon>Haloferacaceae</taxon>
    </lineage>
</organism>
<dbReference type="OrthoDB" id="221164at2157"/>
<accession>A0A0P7I3N0</accession>
<evidence type="ECO:0000256" key="1">
    <source>
        <dbReference type="SAM" id="Phobius"/>
    </source>
</evidence>
<comment type="caution">
    <text evidence="2">The sequence shown here is derived from an EMBL/GenBank/DDBJ whole genome shotgun (WGS) entry which is preliminary data.</text>
</comment>
<keyword evidence="3" id="KW-1185">Reference proteome</keyword>
<dbReference type="Proteomes" id="UP000050535">
    <property type="component" value="Unassembled WGS sequence"/>
</dbReference>
<keyword evidence="1" id="KW-0812">Transmembrane</keyword>
<dbReference type="AlphaFoldDB" id="A0A0P7I3N0"/>
<dbReference type="EMBL" id="LGUC01000001">
    <property type="protein sequence ID" value="KPN31578.1"/>
    <property type="molecule type" value="Genomic_DNA"/>
</dbReference>
<feature type="transmembrane region" description="Helical" evidence="1">
    <location>
        <begin position="75"/>
        <end position="96"/>
    </location>
</feature>
<keyword evidence="1" id="KW-0472">Membrane</keyword>
<feature type="transmembrane region" description="Helical" evidence="1">
    <location>
        <begin position="15"/>
        <end position="34"/>
    </location>
</feature>
<dbReference type="RefSeq" id="WP_054584134.1">
    <property type="nucleotide sequence ID" value="NZ_LGUC01000001.1"/>
</dbReference>
<name>A0A0P7I3N0_9EURY</name>
<gene>
    <name evidence="2" type="ORF">SY89_02326</name>
</gene>
<evidence type="ECO:0000313" key="3">
    <source>
        <dbReference type="Proteomes" id="UP000050535"/>
    </source>
</evidence>
<proteinExistence type="predicted"/>
<reference evidence="3" key="1">
    <citation type="submission" date="2013-11" db="EMBL/GenBank/DDBJ databases">
        <authorList>
            <person name="Hoang H.T."/>
            <person name="Killian M.L."/>
            <person name="Madson D.M."/>
            <person name="Arruda P.H.E."/>
            <person name="Sun D."/>
            <person name="Schwartz K.J."/>
            <person name="Yoon K."/>
        </authorList>
    </citation>
    <scope>NUCLEOTIDE SEQUENCE [LARGE SCALE GENOMIC DNA]</scope>
    <source>
        <strain evidence="3">CDK2</strain>
    </source>
</reference>
<feature type="transmembrane region" description="Helical" evidence="1">
    <location>
        <begin position="46"/>
        <end position="69"/>
    </location>
</feature>
<dbReference type="InterPro" id="IPR055943">
    <property type="entry name" value="DUF7521"/>
</dbReference>
<dbReference type="Pfam" id="PF24365">
    <property type="entry name" value="DUF7521"/>
    <property type="match status" value="1"/>
</dbReference>
<dbReference type="STRING" id="699431.SY89_02326"/>